<reference evidence="1 2" key="1">
    <citation type="journal article" date="2015" name="Genome Biol. Evol.">
        <title>Comparative Genomics of a Bacterivorous Green Alga Reveals Evolutionary Causalities and Consequences of Phago-Mixotrophic Mode of Nutrition.</title>
        <authorList>
            <person name="Burns J.A."/>
            <person name="Paasch A."/>
            <person name="Narechania A."/>
            <person name="Kim E."/>
        </authorList>
    </citation>
    <scope>NUCLEOTIDE SEQUENCE [LARGE SCALE GENOMIC DNA]</scope>
    <source>
        <strain evidence="1 2">PLY_AMNH</strain>
    </source>
</reference>
<evidence type="ECO:0000313" key="2">
    <source>
        <dbReference type="Proteomes" id="UP001190700"/>
    </source>
</evidence>
<gene>
    <name evidence="1" type="ORF">CYMTET_30661</name>
</gene>
<comment type="caution">
    <text evidence="1">The sequence shown here is derived from an EMBL/GenBank/DDBJ whole genome shotgun (WGS) entry which is preliminary data.</text>
</comment>
<keyword evidence="2" id="KW-1185">Reference proteome</keyword>
<dbReference type="Proteomes" id="UP001190700">
    <property type="component" value="Unassembled WGS sequence"/>
</dbReference>
<accession>A0AAE0FIG9</accession>
<name>A0AAE0FIG9_9CHLO</name>
<dbReference type="EMBL" id="LGRX02017774">
    <property type="protein sequence ID" value="KAK3260379.1"/>
    <property type="molecule type" value="Genomic_DNA"/>
</dbReference>
<protein>
    <submittedName>
        <fullName evidence="1">Uncharacterized protein</fullName>
    </submittedName>
</protein>
<organism evidence="1 2">
    <name type="scientific">Cymbomonas tetramitiformis</name>
    <dbReference type="NCBI Taxonomy" id="36881"/>
    <lineage>
        <taxon>Eukaryota</taxon>
        <taxon>Viridiplantae</taxon>
        <taxon>Chlorophyta</taxon>
        <taxon>Pyramimonadophyceae</taxon>
        <taxon>Pyramimonadales</taxon>
        <taxon>Pyramimonadaceae</taxon>
        <taxon>Cymbomonas</taxon>
    </lineage>
</organism>
<proteinExistence type="predicted"/>
<dbReference type="AlphaFoldDB" id="A0AAE0FIG9"/>
<sequence>MMRSISLSALSSAVEEEPEYTIGIGGRPLVRQRRGESEETFSAAVAQYQAAAGGLADTEAPDCAGGSGHADSDCEDDCAISPACLSASSSRACASTARSQLPGATATYYTTANSRLRGLNMSTHRGAPWWSGALAGEPPADTDPAGRPTTCSPYTSADRARQGLCWLRAASYLDGAVCILHRYATGGSGC</sequence>
<evidence type="ECO:0000313" key="1">
    <source>
        <dbReference type="EMBL" id="KAK3260379.1"/>
    </source>
</evidence>